<dbReference type="OMA" id="WFDDSPN"/>
<protein>
    <submittedName>
        <fullName evidence="3">Uncharacterized protein LOC111604152</fullName>
    </submittedName>
</protein>
<dbReference type="Gene3D" id="1.10.238.10">
    <property type="entry name" value="EF-hand"/>
    <property type="match status" value="1"/>
</dbReference>
<dbReference type="SUPFAM" id="SSF47473">
    <property type="entry name" value="EF-hand"/>
    <property type="match status" value="1"/>
</dbReference>
<gene>
    <name evidence="3" type="primary">LOC111604152</name>
</gene>
<dbReference type="OrthoDB" id="191686at2759"/>
<feature type="domain" description="EF-hand" evidence="1">
    <location>
        <begin position="162"/>
        <end position="197"/>
    </location>
</feature>
<keyword evidence="2" id="KW-1185">Reference proteome</keyword>
<name>A0A6J1MET4_DROHY</name>
<dbReference type="AlphaFoldDB" id="A0A6J1MET4"/>
<dbReference type="InterPro" id="IPR002048">
    <property type="entry name" value="EF_hand_dom"/>
</dbReference>
<dbReference type="InterPro" id="IPR011992">
    <property type="entry name" value="EF-hand-dom_pair"/>
</dbReference>
<evidence type="ECO:0000313" key="3">
    <source>
        <dbReference type="RefSeq" id="XP_023177844.1"/>
    </source>
</evidence>
<dbReference type="Pfam" id="PF13499">
    <property type="entry name" value="EF-hand_7"/>
    <property type="match status" value="1"/>
</dbReference>
<accession>A0A6J1MET4</accession>
<proteinExistence type="predicted"/>
<organism evidence="2 3">
    <name type="scientific">Drosophila hydei</name>
    <name type="common">Fruit fly</name>
    <dbReference type="NCBI Taxonomy" id="7224"/>
    <lineage>
        <taxon>Eukaryota</taxon>
        <taxon>Metazoa</taxon>
        <taxon>Ecdysozoa</taxon>
        <taxon>Arthropoda</taxon>
        <taxon>Hexapoda</taxon>
        <taxon>Insecta</taxon>
        <taxon>Pterygota</taxon>
        <taxon>Neoptera</taxon>
        <taxon>Endopterygota</taxon>
        <taxon>Diptera</taxon>
        <taxon>Brachycera</taxon>
        <taxon>Muscomorpha</taxon>
        <taxon>Ephydroidea</taxon>
        <taxon>Drosophilidae</taxon>
        <taxon>Drosophila</taxon>
    </lineage>
</organism>
<reference evidence="3" key="1">
    <citation type="submission" date="2025-08" db="UniProtKB">
        <authorList>
            <consortium name="RefSeq"/>
        </authorList>
    </citation>
    <scope>IDENTIFICATION</scope>
    <source>
        <strain evidence="3">15085-1641.00</strain>
        <tissue evidence="3">Whole body</tissue>
    </source>
</reference>
<dbReference type="GO" id="GO:0005509">
    <property type="term" value="F:calcium ion binding"/>
    <property type="evidence" value="ECO:0007669"/>
    <property type="project" value="InterPro"/>
</dbReference>
<evidence type="ECO:0000313" key="2">
    <source>
        <dbReference type="Proteomes" id="UP000504633"/>
    </source>
</evidence>
<evidence type="ECO:0000259" key="1">
    <source>
        <dbReference type="PROSITE" id="PS50222"/>
    </source>
</evidence>
<dbReference type="GeneID" id="111604152"/>
<dbReference type="Proteomes" id="UP000504633">
    <property type="component" value="Unplaced"/>
</dbReference>
<dbReference type="PROSITE" id="PS50222">
    <property type="entry name" value="EF_HAND_2"/>
    <property type="match status" value="1"/>
</dbReference>
<dbReference type="KEGG" id="dhe:111604152"/>
<sequence>MKDLDLTLDYMENARFNYIYGPIISHVDSPFTRTQLLCISMVYHKFALQNGPKAKYITLVQLSKILELLFHVTDREINRRVVSRIAFDSESSDPKYSGERHCSLASFIKMFAIYFSTNLEKKMHFVFSIYDDRDRGYLERDQVDAFVQKFFTGEDEDEIFELRTDMIEVLFAKFDRDKNLLITFEVYCDIVRSQPSLLEFLGEVFPSEMQLNTVRLCVNVSS</sequence>
<dbReference type="RefSeq" id="XP_023177844.1">
    <property type="nucleotide sequence ID" value="XM_023322076.2"/>
</dbReference>